<dbReference type="GeneID" id="4707330"/>
<dbReference type="PANTHER" id="PTHR45527">
    <property type="entry name" value="NONRIBOSOMAL PEPTIDE SYNTHETASE"/>
    <property type="match status" value="1"/>
</dbReference>
<dbReference type="EMBL" id="DS027046">
    <property type="protein sequence ID" value="EAW13705.1"/>
    <property type="molecule type" value="Genomic_DNA"/>
</dbReference>
<dbReference type="OrthoDB" id="416786at2759"/>
<dbReference type="VEuPathDB" id="FungiDB:ACLA_044250"/>
<dbReference type="GO" id="GO:0031177">
    <property type="term" value="F:phosphopantetheine binding"/>
    <property type="evidence" value="ECO:0007669"/>
    <property type="project" value="TreeGrafter"/>
</dbReference>
<evidence type="ECO:0000313" key="1">
    <source>
        <dbReference type="EMBL" id="EAW13705.1"/>
    </source>
</evidence>
<dbReference type="InterPro" id="IPR036736">
    <property type="entry name" value="ACP-like_sf"/>
</dbReference>
<organism evidence="1 2">
    <name type="scientific">Aspergillus clavatus (strain ATCC 1007 / CBS 513.65 / DSM 816 / NCTC 3887 / NRRL 1 / QM 1276 / 107)</name>
    <dbReference type="NCBI Taxonomy" id="344612"/>
    <lineage>
        <taxon>Eukaryota</taxon>
        <taxon>Fungi</taxon>
        <taxon>Dikarya</taxon>
        <taxon>Ascomycota</taxon>
        <taxon>Pezizomycotina</taxon>
        <taxon>Eurotiomycetes</taxon>
        <taxon>Eurotiomycetidae</taxon>
        <taxon>Eurotiales</taxon>
        <taxon>Aspergillaceae</taxon>
        <taxon>Aspergillus</taxon>
        <taxon>Aspergillus subgen. Fumigati</taxon>
    </lineage>
</organism>
<dbReference type="Proteomes" id="UP000006701">
    <property type="component" value="Unassembled WGS sequence"/>
</dbReference>
<reference evidence="1 2" key="1">
    <citation type="journal article" date="2008" name="PLoS Genet.">
        <title>Genomic islands in the pathogenic filamentous fungus Aspergillus fumigatus.</title>
        <authorList>
            <person name="Fedorova N.D."/>
            <person name="Khaldi N."/>
            <person name="Joardar V.S."/>
            <person name="Maiti R."/>
            <person name="Amedeo P."/>
            <person name="Anderson M.J."/>
            <person name="Crabtree J."/>
            <person name="Silva J.C."/>
            <person name="Badger J.H."/>
            <person name="Albarraq A."/>
            <person name="Angiuoli S."/>
            <person name="Bussey H."/>
            <person name="Bowyer P."/>
            <person name="Cotty P.J."/>
            <person name="Dyer P.S."/>
            <person name="Egan A."/>
            <person name="Galens K."/>
            <person name="Fraser-Liggett C.M."/>
            <person name="Haas B.J."/>
            <person name="Inman J.M."/>
            <person name="Kent R."/>
            <person name="Lemieux S."/>
            <person name="Malavazi I."/>
            <person name="Orvis J."/>
            <person name="Roemer T."/>
            <person name="Ronning C.M."/>
            <person name="Sundaram J.P."/>
            <person name="Sutton G."/>
            <person name="Turner G."/>
            <person name="Venter J.C."/>
            <person name="White O.R."/>
            <person name="Whitty B.R."/>
            <person name="Youngman P."/>
            <person name="Wolfe K.H."/>
            <person name="Goldman G.H."/>
            <person name="Wortman J.R."/>
            <person name="Jiang B."/>
            <person name="Denning D.W."/>
            <person name="Nierman W.C."/>
        </authorList>
    </citation>
    <scope>NUCLEOTIDE SEQUENCE [LARGE SCALE GENOMIC DNA]</scope>
    <source>
        <strain evidence="2">ATCC 1007 / CBS 513.65 / DSM 816 / NCTC 3887 / NRRL 1</strain>
    </source>
</reference>
<dbReference type="STRING" id="344612.A1C8R8"/>
<gene>
    <name evidence="1" type="ORF">ACLA_044250</name>
</gene>
<evidence type="ECO:0008006" key="3">
    <source>
        <dbReference type="Google" id="ProtNLM"/>
    </source>
</evidence>
<dbReference type="PANTHER" id="PTHR45527:SF1">
    <property type="entry name" value="FATTY ACID SYNTHASE"/>
    <property type="match status" value="1"/>
</dbReference>
<name>A1C8R8_ASPCL</name>
<proteinExistence type="predicted"/>
<dbReference type="RefSeq" id="XP_001275131.1">
    <property type="nucleotide sequence ID" value="XM_001275130.1"/>
</dbReference>
<dbReference type="KEGG" id="act:ACLA_044250"/>
<dbReference type="SUPFAM" id="SSF56801">
    <property type="entry name" value="Acetyl-CoA synthetase-like"/>
    <property type="match status" value="1"/>
</dbReference>
<evidence type="ECO:0000313" key="2">
    <source>
        <dbReference type="Proteomes" id="UP000006701"/>
    </source>
</evidence>
<dbReference type="GO" id="GO:0044550">
    <property type="term" value="P:secondary metabolite biosynthetic process"/>
    <property type="evidence" value="ECO:0007669"/>
    <property type="project" value="TreeGrafter"/>
</dbReference>
<dbReference type="InterPro" id="IPR045851">
    <property type="entry name" value="AMP-bd_C_sf"/>
</dbReference>
<dbReference type="GO" id="GO:0005737">
    <property type="term" value="C:cytoplasm"/>
    <property type="evidence" value="ECO:0007669"/>
    <property type="project" value="TreeGrafter"/>
</dbReference>
<accession>A1C8R8</accession>
<dbReference type="AlphaFoldDB" id="A1C8R8"/>
<protein>
    <recommendedName>
        <fullName evidence="3">Carrier domain-containing protein</fullName>
    </recommendedName>
</protein>
<keyword evidence="2" id="KW-1185">Reference proteome</keyword>
<dbReference type="SUPFAM" id="SSF47336">
    <property type="entry name" value="ACP-like"/>
    <property type="match status" value="1"/>
</dbReference>
<sequence length="360" mass="40433">MSSQAFSLTLNPLGTYQGIHPSAAISAVSHRVSAVKLAPKLSQDGYVQIHKTIYKGNGAIWSIAEGSYMDAPVVWTTLSKGATLVIASPSHFLEVPFGELIPGVKVVLVDEENEGVQLWRGPDLRTCRPQVDVEELRKFMQSRADPFVMPDMIFAMDSFPLNVNSKTDRLALQAQLDGKLAQDDDPHEGASLLETNSLTAYDALRLAFPRCLQNRFRNMDRSSSFTRLGGNSWAAIQVSNFLEQPGYSIPAAQVLKLDTIERLEDRLRSQSNVEVAEEGGRSLQATATPVQRLFHTRSLWKSNKDRQKHYYTLSWYITQRGEHVATDFEVQLEKVYLYRFTPLQNTANISIELVHCDKCR</sequence>
<dbReference type="GO" id="GO:0043041">
    <property type="term" value="P:amino acid activation for nonribosomal peptide biosynthetic process"/>
    <property type="evidence" value="ECO:0007669"/>
    <property type="project" value="TreeGrafter"/>
</dbReference>
<dbReference type="Gene3D" id="3.30.300.30">
    <property type="match status" value="1"/>
</dbReference>
<dbReference type="HOGENOM" id="CLU_769402_0_0_1"/>
<dbReference type="Gene3D" id="1.10.1200.10">
    <property type="entry name" value="ACP-like"/>
    <property type="match status" value="1"/>
</dbReference>